<proteinExistence type="predicted"/>
<evidence type="ECO:0000256" key="1">
    <source>
        <dbReference type="SAM" id="Phobius"/>
    </source>
</evidence>
<name>A0A7G4WI63_9STRA</name>
<feature type="chain" id="PRO_5028886569" evidence="2">
    <location>
        <begin position="25"/>
        <end position="128"/>
    </location>
</feature>
<accession>A0A7G4WI63</accession>
<sequence length="128" mass="13732">MRFTLFLAVFMVAFVTNNIDITSAESAAKIKIVPPASETELINVDNKVRRLRGSPKLTKEEEERAVLIAPVLAAHIVGMNTRLNGAQVSTTVSEKNAKKAAAALLVAMFGPAILVGGYLILKPKKSSQ</sequence>
<evidence type="ECO:0000256" key="2">
    <source>
        <dbReference type="SAM" id="SignalP"/>
    </source>
</evidence>
<keyword evidence="1" id="KW-0472">Membrane</keyword>
<dbReference type="AlphaFoldDB" id="A0A7G4WI63"/>
<keyword evidence="2" id="KW-0732">Signal</keyword>
<feature type="signal peptide" evidence="2">
    <location>
        <begin position="1"/>
        <end position="24"/>
    </location>
</feature>
<dbReference type="EMBL" id="MT503174">
    <property type="protein sequence ID" value="QMU24898.1"/>
    <property type="molecule type" value="Genomic_DNA"/>
</dbReference>
<organism evidence="3">
    <name type="scientific">Phytophthora agathidicida</name>
    <dbReference type="NCBI Taxonomy" id="1642459"/>
    <lineage>
        <taxon>Eukaryota</taxon>
        <taxon>Sar</taxon>
        <taxon>Stramenopiles</taxon>
        <taxon>Oomycota</taxon>
        <taxon>Peronosporomycetes</taxon>
        <taxon>Peronosporales</taxon>
        <taxon>Peronosporaceae</taxon>
        <taxon>Phytophthora</taxon>
    </lineage>
</organism>
<protein>
    <submittedName>
        <fullName evidence="3">PaRXLR74</fullName>
    </submittedName>
</protein>
<keyword evidence="1" id="KW-1133">Transmembrane helix</keyword>
<feature type="transmembrane region" description="Helical" evidence="1">
    <location>
        <begin position="100"/>
        <end position="121"/>
    </location>
</feature>
<keyword evidence="1" id="KW-0812">Transmembrane</keyword>
<reference evidence="3" key="1">
    <citation type="journal article" date="2020" name="Mol. Plant">
        <title>Functional analysis of RXLR effectors from the New Zealand kauri dieback pathogen Phytophthora agathidicida.</title>
        <authorList>
            <person name="Guo Y."/>
            <person name="Dupont P.Y."/>
            <person name="Mesarich C.H."/>
            <person name="Yang B."/>
            <person name="McDougal R.L."/>
            <person name="Panda P."/>
            <person name="Dijkwel P."/>
            <person name="Studholme D.J."/>
            <person name="Sambles C."/>
            <person name="Win J."/>
            <person name="Wang Y."/>
            <person name="Williams N.M."/>
            <person name="Bradshaw R.E."/>
        </authorList>
    </citation>
    <scope>NUCLEOTIDE SEQUENCE</scope>
    <source>
        <strain evidence="3">3770</strain>
    </source>
</reference>
<gene>
    <name evidence="3" type="primary">PaRXLR74</name>
</gene>
<evidence type="ECO:0000313" key="3">
    <source>
        <dbReference type="EMBL" id="QMU24898.1"/>
    </source>
</evidence>